<protein>
    <submittedName>
        <fullName evidence="5">NAD(P)-dependent dehydrogenase (Short-subunit alcohol dehydrogenase family)</fullName>
    </submittedName>
</protein>
<gene>
    <name evidence="5" type="ORF">HNR15_003114</name>
</gene>
<evidence type="ECO:0000313" key="5">
    <source>
        <dbReference type="EMBL" id="NYJ76151.1"/>
    </source>
</evidence>
<evidence type="ECO:0000256" key="2">
    <source>
        <dbReference type="ARBA" id="ARBA00022857"/>
    </source>
</evidence>
<keyword evidence="6" id="KW-1185">Reference proteome</keyword>
<dbReference type="RefSeq" id="WP_179483243.1">
    <property type="nucleotide sequence ID" value="NZ_JACCFW010000001.1"/>
</dbReference>
<dbReference type="CDD" id="cd05233">
    <property type="entry name" value="SDR_c"/>
    <property type="match status" value="1"/>
</dbReference>
<evidence type="ECO:0000313" key="6">
    <source>
        <dbReference type="Proteomes" id="UP000571817"/>
    </source>
</evidence>
<evidence type="ECO:0000256" key="3">
    <source>
        <dbReference type="ARBA" id="ARBA00023002"/>
    </source>
</evidence>
<dbReference type="PANTHER" id="PTHR43391">
    <property type="entry name" value="RETINOL DEHYDROGENASE-RELATED"/>
    <property type="match status" value="1"/>
</dbReference>
<dbReference type="PANTHER" id="PTHR43391:SF14">
    <property type="entry name" value="DEHYDROGENASE_REDUCTASE SDR FAMILY PROTEIN 7-LIKE"/>
    <property type="match status" value="1"/>
</dbReference>
<dbReference type="Pfam" id="PF00106">
    <property type="entry name" value="adh_short"/>
    <property type="match status" value="1"/>
</dbReference>
<dbReference type="GO" id="GO:0016491">
    <property type="term" value="F:oxidoreductase activity"/>
    <property type="evidence" value="ECO:0007669"/>
    <property type="project" value="UniProtKB-KW"/>
</dbReference>
<keyword evidence="3" id="KW-0560">Oxidoreductase</keyword>
<evidence type="ECO:0000256" key="1">
    <source>
        <dbReference type="ARBA" id="ARBA00006484"/>
    </source>
</evidence>
<proteinExistence type="inferred from homology"/>
<keyword evidence="2" id="KW-0521">NADP</keyword>
<comment type="similarity">
    <text evidence="1 4">Belongs to the short-chain dehydrogenases/reductases (SDR) family.</text>
</comment>
<dbReference type="EMBL" id="JACCFW010000001">
    <property type="protein sequence ID" value="NYJ76151.1"/>
    <property type="molecule type" value="Genomic_DNA"/>
</dbReference>
<dbReference type="Proteomes" id="UP000571817">
    <property type="component" value="Unassembled WGS sequence"/>
</dbReference>
<evidence type="ECO:0000256" key="4">
    <source>
        <dbReference type="RuleBase" id="RU000363"/>
    </source>
</evidence>
<dbReference type="InterPro" id="IPR036291">
    <property type="entry name" value="NAD(P)-bd_dom_sf"/>
</dbReference>
<reference evidence="5 6" key="1">
    <citation type="submission" date="2020-07" db="EMBL/GenBank/DDBJ databases">
        <title>Sequencing the genomes of 1000 actinobacteria strains.</title>
        <authorList>
            <person name="Klenk H.-P."/>
        </authorList>
    </citation>
    <scope>NUCLEOTIDE SEQUENCE [LARGE SCALE GENOMIC DNA]</scope>
    <source>
        <strain evidence="5 6">DSM 29531</strain>
    </source>
</reference>
<dbReference type="SUPFAM" id="SSF51735">
    <property type="entry name" value="NAD(P)-binding Rossmann-fold domains"/>
    <property type="match status" value="1"/>
</dbReference>
<accession>A0A853DN13</accession>
<sequence>MRNSRTNLRSYADARALVTGGCSGLGLELVKLLVAEGARVLVGDVHEEAPAGTLPLGVQYRQLDVRSDEQWDEARVWVETHWQGLDLLVNNAGVAAGGRIDVTSMDDWKWIVDINLLGVVRGCRTFTPMLKEQRGGQIVNTASLAGLVHSPAMASYNSVKAGVVALSETLLHELSPWNIVVTVICPSFFRTNLASSLQGKDVEMEETAVDLITKAPRGAVEVAAAAYAGMKAGKFIVLTDPDGRIAYNSKRFSRPVYTATMKRAGKSLAKGGPAIPPLVAKMQARMAQRSK</sequence>
<dbReference type="Gene3D" id="3.40.50.720">
    <property type="entry name" value="NAD(P)-binding Rossmann-like Domain"/>
    <property type="match status" value="1"/>
</dbReference>
<name>A0A853DN13_9MICO</name>
<dbReference type="PRINTS" id="PR00080">
    <property type="entry name" value="SDRFAMILY"/>
</dbReference>
<dbReference type="InterPro" id="IPR002347">
    <property type="entry name" value="SDR_fam"/>
</dbReference>
<comment type="caution">
    <text evidence="5">The sequence shown here is derived from an EMBL/GenBank/DDBJ whole genome shotgun (WGS) entry which is preliminary data.</text>
</comment>
<organism evidence="5 6">
    <name type="scientific">Allobranchiibius huperziae</name>
    <dbReference type="NCBI Taxonomy" id="1874116"/>
    <lineage>
        <taxon>Bacteria</taxon>
        <taxon>Bacillati</taxon>
        <taxon>Actinomycetota</taxon>
        <taxon>Actinomycetes</taxon>
        <taxon>Micrococcales</taxon>
        <taxon>Dermacoccaceae</taxon>
        <taxon>Allobranchiibius</taxon>
    </lineage>
</organism>
<dbReference type="AlphaFoldDB" id="A0A853DN13"/>
<dbReference type="PRINTS" id="PR00081">
    <property type="entry name" value="GDHRDH"/>
</dbReference>